<sequence length="253" mass="29379">MISRQFLLSALGISLLALLILSITVFMWNRGEPLQEIIFQFLFAAVLFGISGLLFYKAYGTKNSDDSENVTEYTDIMPFKRFLIHPEVHAINQLIIYNEYGNMVGRLFPGQSWLKYLEPLINFLPFKHYIESENGHLMTLDVRGFFNKKIFILNESGHKIGTIRQNFFKSLFKFHVIIEVNGDRYETNSDVLFGELEIENIVKINSFNVPVEITERFKRFSERLFIIEEKLETDEGKVGLAVLCFYAAFSRGK</sequence>
<feature type="transmembrane region" description="Helical" evidence="1">
    <location>
        <begin position="38"/>
        <end position="56"/>
    </location>
</feature>
<organism evidence="2 3">
    <name type="scientific">Salinicoccus sediminis</name>
    <dbReference type="NCBI Taxonomy" id="1432562"/>
    <lineage>
        <taxon>Bacteria</taxon>
        <taxon>Bacillati</taxon>
        <taxon>Bacillota</taxon>
        <taxon>Bacilli</taxon>
        <taxon>Bacillales</taxon>
        <taxon>Staphylococcaceae</taxon>
        <taxon>Salinicoccus</taxon>
    </lineage>
</organism>
<evidence type="ECO:0000313" key="2">
    <source>
        <dbReference type="EMBL" id="KKK34668.1"/>
    </source>
</evidence>
<dbReference type="PATRIC" id="fig|1432562.3.peg.1279"/>
<dbReference type="STRING" id="1432562.WN59_06420"/>
<keyword evidence="1" id="KW-0472">Membrane</keyword>
<dbReference type="Proteomes" id="UP000034287">
    <property type="component" value="Unassembled WGS sequence"/>
</dbReference>
<keyword evidence="3" id="KW-1185">Reference proteome</keyword>
<keyword evidence="1" id="KW-0812">Transmembrane</keyword>
<dbReference type="EMBL" id="LAYZ01000003">
    <property type="protein sequence ID" value="KKK34668.1"/>
    <property type="molecule type" value="Genomic_DNA"/>
</dbReference>
<proteinExistence type="predicted"/>
<dbReference type="AlphaFoldDB" id="A0A0M2SK89"/>
<reference evidence="2 3" key="1">
    <citation type="submission" date="2015-04" db="EMBL/GenBank/DDBJ databases">
        <title>Taxonomic description and genome sequence of Salinicoccus sediminis sp. nov., a novel hyper halotolerant bacterium isolated from marine sediment.</title>
        <authorList>
            <person name="Mathan Kumar R."/>
            <person name="Kaur G."/>
            <person name="Kumar N."/>
            <person name="Kumar A."/>
            <person name="Singh N.K."/>
            <person name="Kaur N."/>
            <person name="Mayilraj S."/>
        </authorList>
    </citation>
    <scope>NUCLEOTIDE SEQUENCE [LARGE SCALE GENOMIC DNA]</scope>
    <source>
        <strain evidence="2 3">SV-16</strain>
    </source>
</reference>
<gene>
    <name evidence="2" type="ORF">WN59_06420</name>
</gene>
<comment type="caution">
    <text evidence="2">The sequence shown here is derived from an EMBL/GenBank/DDBJ whole genome shotgun (WGS) entry which is preliminary data.</text>
</comment>
<dbReference type="RefSeq" id="WP_046514575.1">
    <property type="nucleotide sequence ID" value="NZ_LAYZ01000003.1"/>
</dbReference>
<evidence type="ECO:0000313" key="3">
    <source>
        <dbReference type="Proteomes" id="UP000034287"/>
    </source>
</evidence>
<name>A0A0M2SK89_9STAP</name>
<keyword evidence="1" id="KW-1133">Transmembrane helix</keyword>
<dbReference type="OrthoDB" id="652307at2"/>
<protein>
    <submittedName>
        <fullName evidence="2">Uncharacterized protein</fullName>
    </submittedName>
</protein>
<accession>A0A0M2SK89</accession>
<evidence type="ECO:0000256" key="1">
    <source>
        <dbReference type="SAM" id="Phobius"/>
    </source>
</evidence>